<sequence>MWSLWSQILQHPDGQAAGTPYQIFWALLLVLGLQTCHTNWPSSPFQKMKEQRGEKCRHPKPCWKVKRQKEKAMIPNT</sequence>
<reference evidence="1 2" key="1">
    <citation type="journal article" date="2013" name="Science">
        <title>Genomic diversity and evolution of the head crest in the rock pigeon.</title>
        <authorList>
            <person name="Shapiro M.D."/>
            <person name="Kronenberg Z."/>
            <person name="Li C."/>
            <person name="Domyan E.T."/>
            <person name="Pan H."/>
            <person name="Campbell M."/>
            <person name="Tan H."/>
            <person name="Huff C.D."/>
            <person name="Hu H."/>
            <person name="Vickrey A.I."/>
            <person name="Nielsen S.C."/>
            <person name="Stringham S.A."/>
            <person name="Hu H."/>
            <person name="Willerslev E."/>
            <person name="Gilbert M.T."/>
            <person name="Yandell M."/>
            <person name="Zhang G."/>
            <person name="Wang J."/>
        </authorList>
    </citation>
    <scope>NUCLEOTIDE SEQUENCE [LARGE SCALE GENOMIC DNA]</scope>
    <source>
        <tissue evidence="1">Blood</tissue>
    </source>
</reference>
<dbReference type="InParanoid" id="A0A2I0MTY9"/>
<protein>
    <submittedName>
        <fullName evidence="1">Protein kinase (cAMP-dependent, catalytic) inhibitor beta, transcript variant X2</fullName>
    </submittedName>
</protein>
<keyword evidence="1" id="KW-0418">Kinase</keyword>
<keyword evidence="1" id="KW-0808">Transferase</keyword>
<comment type="caution">
    <text evidence="1">The sequence shown here is derived from an EMBL/GenBank/DDBJ whole genome shotgun (WGS) entry which is preliminary data.</text>
</comment>
<evidence type="ECO:0000313" key="1">
    <source>
        <dbReference type="EMBL" id="PKK33144.1"/>
    </source>
</evidence>
<dbReference type="GO" id="GO:0016301">
    <property type="term" value="F:kinase activity"/>
    <property type="evidence" value="ECO:0007669"/>
    <property type="project" value="UniProtKB-KW"/>
</dbReference>
<dbReference type="Proteomes" id="UP000053872">
    <property type="component" value="Unassembled WGS sequence"/>
</dbReference>
<evidence type="ECO:0000313" key="2">
    <source>
        <dbReference type="Proteomes" id="UP000053872"/>
    </source>
</evidence>
<name>A0A2I0MTY9_COLLI</name>
<dbReference type="EMBL" id="AKCR02000002">
    <property type="protein sequence ID" value="PKK33144.1"/>
    <property type="molecule type" value="Genomic_DNA"/>
</dbReference>
<organism evidence="1 2">
    <name type="scientific">Columba livia</name>
    <name type="common">Rock dove</name>
    <dbReference type="NCBI Taxonomy" id="8932"/>
    <lineage>
        <taxon>Eukaryota</taxon>
        <taxon>Metazoa</taxon>
        <taxon>Chordata</taxon>
        <taxon>Craniata</taxon>
        <taxon>Vertebrata</taxon>
        <taxon>Euteleostomi</taxon>
        <taxon>Archelosauria</taxon>
        <taxon>Archosauria</taxon>
        <taxon>Dinosauria</taxon>
        <taxon>Saurischia</taxon>
        <taxon>Theropoda</taxon>
        <taxon>Coelurosauria</taxon>
        <taxon>Aves</taxon>
        <taxon>Neognathae</taxon>
        <taxon>Neoaves</taxon>
        <taxon>Columbimorphae</taxon>
        <taxon>Columbiformes</taxon>
        <taxon>Columbidae</taxon>
        <taxon>Columba</taxon>
    </lineage>
</organism>
<keyword evidence="2" id="KW-1185">Reference proteome</keyword>
<dbReference type="AlphaFoldDB" id="A0A2I0MTY9"/>
<proteinExistence type="predicted"/>
<gene>
    <name evidence="1" type="primary">PKIB</name>
    <name evidence="1" type="ORF">A306_00000789</name>
</gene>
<accession>A0A2I0MTY9</accession>